<organism evidence="2">
    <name type="scientific">Cyanidioschyzon merolae</name>
    <name type="common">Red alga</name>
    <dbReference type="NCBI Taxonomy" id="45157"/>
    <lineage>
        <taxon>Eukaryota</taxon>
        <taxon>Rhodophyta</taxon>
        <taxon>Bangiophyceae</taxon>
        <taxon>Cyanidiales</taxon>
        <taxon>Cyanidiaceae</taxon>
        <taxon>Cyanidioschyzon</taxon>
    </lineage>
</organism>
<gene>
    <name evidence="2" type="primary">sdhD</name>
    <name evidence="2" type="ORF">CME10DT_Mp0032</name>
</gene>
<keyword evidence="1" id="KW-0812">Transmembrane</keyword>
<keyword evidence="1" id="KW-0472">Membrane</keyword>
<keyword evidence="1" id="KW-1133">Transmembrane helix</keyword>
<dbReference type="HOGENOM" id="CLU_2609446_0_0_1"/>
<accession>A0A679EYY9</accession>
<dbReference type="GeneID" id="3125691"/>
<keyword evidence="2" id="KW-0496">Mitochondrion</keyword>
<reference evidence="2" key="2">
    <citation type="submission" date="2020-01" db="EMBL/GenBank/DDBJ databases">
        <title>Re-sequencing of the mitochondrial genome of Cyanidioschyzon merolae 10D.</title>
        <authorList>
            <person name="Moriyama T."/>
            <person name="Mori-Moriyama N."/>
            <person name="Sato N."/>
        </authorList>
    </citation>
    <scope>NUCLEOTIDE SEQUENCE</scope>
    <source>
        <strain evidence="2">10D-T</strain>
    </source>
</reference>
<protein>
    <submittedName>
        <fullName evidence="2">Succinate dehydrogenase hydrophobic subunit</fullName>
    </submittedName>
</protein>
<evidence type="ECO:0000256" key="1">
    <source>
        <dbReference type="SAM" id="Phobius"/>
    </source>
</evidence>
<sequence>MHNFNIFLTINLLLFIVIFIFHENFLLYSLICLITLIHIQLSKNNILIDYLHQPNLILFIQYLLRILTTYNFLLVYLLF</sequence>
<geneLocation type="mitochondrion" evidence="2"/>
<dbReference type="EMBL" id="LC519602">
    <property type="protein sequence ID" value="BBU60063.1"/>
    <property type="molecule type" value="Genomic_DNA"/>
</dbReference>
<reference evidence="2" key="1">
    <citation type="journal article" date="1998" name="Nucleic Acids Res.">
        <title>Structure and organization of the mitochondrial genome of the unicellular red alga Cyanidioschyzon merolae deduced from the complete nucleotide sequence.</title>
        <authorList>
            <person name="Ohta N."/>
            <person name="Sato N."/>
            <person name="Kuroiwa T."/>
        </authorList>
    </citation>
    <scope>NUCLEOTIDE SEQUENCE [LARGE SCALE GENOMIC DNA]</scope>
    <source>
        <strain evidence="2">10D-T</strain>
    </source>
</reference>
<feature type="transmembrane region" description="Helical" evidence="1">
    <location>
        <begin position="12"/>
        <end position="39"/>
    </location>
</feature>
<evidence type="ECO:0000313" key="2">
    <source>
        <dbReference type="EMBL" id="BBU60063.1"/>
    </source>
</evidence>
<proteinExistence type="predicted"/>
<name>A0A679EYY9_CYAME</name>
<dbReference type="RefSeq" id="NP_059380.1">
    <property type="nucleotide sequence ID" value="NC_000887.3"/>
</dbReference>
<dbReference type="AlphaFoldDB" id="A0A679EYY9"/>
<feature type="transmembrane region" description="Helical" evidence="1">
    <location>
        <begin position="59"/>
        <end position="78"/>
    </location>
</feature>